<protein>
    <submittedName>
        <fullName evidence="2">Uncharacterized protein</fullName>
    </submittedName>
</protein>
<dbReference type="Proteomes" id="UP000663852">
    <property type="component" value="Unassembled WGS sequence"/>
</dbReference>
<name>A0A813UDW7_ADIRI</name>
<evidence type="ECO:0000313" key="2">
    <source>
        <dbReference type="EMBL" id="CAF0827740.1"/>
    </source>
</evidence>
<gene>
    <name evidence="2" type="ORF">EDS130_LOCUS6181</name>
</gene>
<organism evidence="2 3">
    <name type="scientific">Adineta ricciae</name>
    <name type="common">Rotifer</name>
    <dbReference type="NCBI Taxonomy" id="249248"/>
    <lineage>
        <taxon>Eukaryota</taxon>
        <taxon>Metazoa</taxon>
        <taxon>Spiralia</taxon>
        <taxon>Gnathifera</taxon>
        <taxon>Rotifera</taxon>
        <taxon>Eurotatoria</taxon>
        <taxon>Bdelloidea</taxon>
        <taxon>Adinetida</taxon>
        <taxon>Adinetidae</taxon>
        <taxon>Adineta</taxon>
    </lineage>
</organism>
<proteinExistence type="predicted"/>
<sequence length="111" mass="12568">MARSGTDRIFLVQFRPESGGKEPAGIEKSCTGTNSDFNAPSRRNDQPGTWQHLSSTVHKTHRIRVYRPSEQGSCFSRNLSQGPFFVEKKTDFHFVLNQLIVREQSEGVIQS</sequence>
<dbReference type="AlphaFoldDB" id="A0A813UDW7"/>
<feature type="region of interest" description="Disordered" evidence="1">
    <location>
        <begin position="17"/>
        <end position="50"/>
    </location>
</feature>
<evidence type="ECO:0000256" key="1">
    <source>
        <dbReference type="SAM" id="MobiDB-lite"/>
    </source>
</evidence>
<reference evidence="2" key="1">
    <citation type="submission" date="2021-02" db="EMBL/GenBank/DDBJ databases">
        <authorList>
            <person name="Nowell W R."/>
        </authorList>
    </citation>
    <scope>NUCLEOTIDE SEQUENCE</scope>
</reference>
<dbReference type="EMBL" id="CAJNOJ010000017">
    <property type="protein sequence ID" value="CAF0827740.1"/>
    <property type="molecule type" value="Genomic_DNA"/>
</dbReference>
<comment type="caution">
    <text evidence="2">The sequence shown here is derived from an EMBL/GenBank/DDBJ whole genome shotgun (WGS) entry which is preliminary data.</text>
</comment>
<accession>A0A813UDW7</accession>
<evidence type="ECO:0000313" key="3">
    <source>
        <dbReference type="Proteomes" id="UP000663852"/>
    </source>
</evidence>